<dbReference type="Gene3D" id="1.20.1410.10">
    <property type="entry name" value="I/LWEQ domain"/>
    <property type="match status" value="1"/>
</dbReference>
<evidence type="ECO:0000313" key="3">
    <source>
        <dbReference type="EMBL" id="THH10186.1"/>
    </source>
</evidence>
<dbReference type="InterPro" id="IPR026907">
    <property type="entry name" value="GCIP-like"/>
</dbReference>
<dbReference type="GO" id="GO:0005634">
    <property type="term" value="C:nucleus"/>
    <property type="evidence" value="ECO:0007669"/>
    <property type="project" value="TreeGrafter"/>
</dbReference>
<gene>
    <name evidence="3" type="ORF">EW145_g1486</name>
</gene>
<evidence type="ECO:0000259" key="2">
    <source>
        <dbReference type="Pfam" id="PF13324"/>
    </source>
</evidence>
<protein>
    <recommendedName>
        <fullName evidence="2">Cyclin-D1-binding protein 1-like N-terminal domain-containing protein</fullName>
    </recommendedName>
</protein>
<sequence length="392" mass="42243">MSDKEKALAVLQLASQTCSGALAALADSATSTQPAGVSVDESLDARLKDFVSLLTLLYQNATKLAIALKPANLTYRAAFTPAKELALHTDALASCACSIDSTLYGGALVREVRGAAEEVLDALVALLGVYAADAQKSGSSDAQTPRDMYLVNTAAVHEAIERARGVSRSNLEAVKKRWESVLSRVDDCAKEAQEMIEEEEEESGDEEDNERDELALVDGDDDWGELDGVPSPRKEFVKASKEELARLQSFTYALLKRVSSVLLGPTSEFAFLSPSTLDGLLSRCDALSKTANDLVDALYVPQELETVTRQLATFSTLVNELRSTVSSLGLASLLTDGEDVADFSRQTVSLNIQPHITEAKFAKEKKWFNVCFAQIFKCADSIGEVSVVSEAQ</sequence>
<evidence type="ECO:0000256" key="1">
    <source>
        <dbReference type="SAM" id="Coils"/>
    </source>
</evidence>
<dbReference type="PANTHER" id="PTHR15492">
    <property type="entry name" value="CYCLIN D1-BINDING PROTEIN 1"/>
    <property type="match status" value="1"/>
</dbReference>
<dbReference type="PANTHER" id="PTHR15492:SF1">
    <property type="entry name" value="CYCLIN-D1-BINDING PROTEIN 1"/>
    <property type="match status" value="1"/>
</dbReference>
<keyword evidence="1" id="KW-0175">Coiled coil</keyword>
<dbReference type="Proteomes" id="UP000308199">
    <property type="component" value="Unassembled WGS sequence"/>
</dbReference>
<organism evidence="3 4">
    <name type="scientific">Phellinidium pouzarii</name>
    <dbReference type="NCBI Taxonomy" id="167371"/>
    <lineage>
        <taxon>Eukaryota</taxon>
        <taxon>Fungi</taxon>
        <taxon>Dikarya</taxon>
        <taxon>Basidiomycota</taxon>
        <taxon>Agaricomycotina</taxon>
        <taxon>Agaricomycetes</taxon>
        <taxon>Hymenochaetales</taxon>
        <taxon>Hymenochaetaceae</taxon>
        <taxon>Phellinidium</taxon>
    </lineage>
</organism>
<reference evidence="3 4" key="1">
    <citation type="submission" date="2019-02" db="EMBL/GenBank/DDBJ databases">
        <title>Genome sequencing of the rare red list fungi Phellinidium pouzarii.</title>
        <authorList>
            <person name="Buettner E."/>
            <person name="Kellner H."/>
        </authorList>
    </citation>
    <scope>NUCLEOTIDE SEQUENCE [LARGE SCALE GENOMIC DNA]</scope>
    <source>
        <strain evidence="3 4">DSM 108285</strain>
    </source>
</reference>
<evidence type="ECO:0000313" key="4">
    <source>
        <dbReference type="Proteomes" id="UP000308199"/>
    </source>
</evidence>
<dbReference type="Pfam" id="PF13324">
    <property type="entry name" value="GCIP_N"/>
    <property type="match status" value="1"/>
</dbReference>
<accession>A0A4S4LE90</accession>
<dbReference type="EMBL" id="SGPK01000042">
    <property type="protein sequence ID" value="THH10186.1"/>
    <property type="molecule type" value="Genomic_DNA"/>
</dbReference>
<name>A0A4S4LE90_9AGAM</name>
<dbReference type="AlphaFoldDB" id="A0A4S4LE90"/>
<comment type="caution">
    <text evidence="3">The sequence shown here is derived from an EMBL/GenBank/DDBJ whole genome shotgun (WGS) entry which is preliminary data.</text>
</comment>
<feature type="domain" description="Cyclin-D1-binding protein 1-like N-terminal" evidence="2">
    <location>
        <begin position="51"/>
        <end position="198"/>
    </location>
</feature>
<feature type="coiled-coil region" evidence="1">
    <location>
        <begin position="182"/>
        <end position="209"/>
    </location>
</feature>
<proteinExistence type="predicted"/>
<dbReference type="OrthoDB" id="41588at2759"/>
<keyword evidence="4" id="KW-1185">Reference proteome</keyword>
<dbReference type="InterPro" id="IPR049317">
    <property type="entry name" value="GCIP-like_N"/>
</dbReference>